<evidence type="ECO:0000313" key="1">
    <source>
        <dbReference type="EMBL" id="KAB2934773.1"/>
    </source>
</evidence>
<dbReference type="Proteomes" id="UP000460298">
    <property type="component" value="Unassembled WGS sequence"/>
</dbReference>
<dbReference type="Pfam" id="PF26329">
    <property type="entry name" value="DUF8084"/>
    <property type="match status" value="1"/>
</dbReference>
<accession>A0A833H4F3</accession>
<dbReference type="InterPro" id="IPR058397">
    <property type="entry name" value="DUF8084"/>
</dbReference>
<gene>
    <name evidence="1" type="ORF">F9K24_03075</name>
</gene>
<reference evidence="1 2" key="1">
    <citation type="submission" date="2019-10" db="EMBL/GenBank/DDBJ databases">
        <title>Extracellular Electron Transfer in a Candidatus Methanoperedens spp. Enrichment Culture.</title>
        <authorList>
            <person name="Berger S."/>
            <person name="Rangel Shaw D."/>
            <person name="Berben T."/>
            <person name="In 'T Zandt M."/>
            <person name="Frank J."/>
            <person name="Reimann J."/>
            <person name="Jetten M.S.M."/>
            <person name="Welte C.U."/>
        </authorList>
    </citation>
    <scope>NUCLEOTIDE SEQUENCE [LARGE SCALE GENOMIC DNA]</scope>
    <source>
        <strain evidence="1">SB12</strain>
    </source>
</reference>
<dbReference type="AlphaFoldDB" id="A0A833H4F3"/>
<proteinExistence type="predicted"/>
<organism evidence="1 2">
    <name type="scientific">Leptonema illini</name>
    <dbReference type="NCBI Taxonomy" id="183"/>
    <lineage>
        <taxon>Bacteria</taxon>
        <taxon>Pseudomonadati</taxon>
        <taxon>Spirochaetota</taxon>
        <taxon>Spirochaetia</taxon>
        <taxon>Leptospirales</taxon>
        <taxon>Leptospiraceae</taxon>
        <taxon>Leptonema</taxon>
    </lineage>
</organism>
<name>A0A833H4F3_9LEPT</name>
<protein>
    <submittedName>
        <fullName evidence="1">Uncharacterized protein</fullName>
    </submittedName>
</protein>
<comment type="caution">
    <text evidence="1">The sequence shown here is derived from an EMBL/GenBank/DDBJ whole genome shotgun (WGS) entry which is preliminary data.</text>
</comment>
<evidence type="ECO:0000313" key="2">
    <source>
        <dbReference type="Proteomes" id="UP000460298"/>
    </source>
</evidence>
<sequence length="394" mass="45232">MQALPDQLPPRKDPFIHLPSSIILTSAGMKFLGANPAIQKVLNREGSPKEGLMSPSFNAQTVQKLIMKSMIEEIFVSRPELLSLRSSVISTNNLIVYAILYRKLSPALAKALFESRVVKDFNRKNPKYSIVDLKHVSQQKVEMMQQKFGPQLAAIKRDIRELVTERILSSLNLTDEDIQARVRSLPKFIEWVDPRIWFVFYIIYNTDFRLPITNVFVNMLAAYLDHTRIATHLSNLLMEFVQNAEKAHLERLAFRNNLSGRAEADRFIRSRENREKLTAIAVRNNELLDLSWNMNPDRIATHSLSRIQIQISNYGLIDETTAQRLSRKMKSDVEGISLASFYSDSDSDKLGAGLGLLYNSYLEEICRKENIPYRVSIFPEPKREKTTVKIDMTL</sequence>
<dbReference type="EMBL" id="WBUI01000002">
    <property type="protein sequence ID" value="KAB2934773.1"/>
    <property type="molecule type" value="Genomic_DNA"/>
</dbReference>